<dbReference type="Pfam" id="PF17660">
    <property type="entry name" value="BTRD1"/>
    <property type="match status" value="2"/>
</dbReference>
<dbReference type="RefSeq" id="WP_329494907.1">
    <property type="nucleotide sequence ID" value="NZ_CP108460.1"/>
</dbReference>
<evidence type="ECO:0000313" key="3">
    <source>
        <dbReference type="Proteomes" id="UP001432014"/>
    </source>
</evidence>
<dbReference type="InterPro" id="IPR049511">
    <property type="entry name" value="PGH-like_rpt"/>
</dbReference>
<organism evidence="2 3">
    <name type="scientific">Kitasatospora herbaricolor</name>
    <dbReference type="NCBI Taxonomy" id="68217"/>
    <lineage>
        <taxon>Bacteria</taxon>
        <taxon>Bacillati</taxon>
        <taxon>Actinomycetota</taxon>
        <taxon>Actinomycetes</taxon>
        <taxon>Kitasatosporales</taxon>
        <taxon>Streptomycetaceae</taxon>
        <taxon>Kitasatospora</taxon>
    </lineage>
</organism>
<accession>A0ABZ1WDL1</accession>
<gene>
    <name evidence="2" type="ORF">OG469_27635</name>
</gene>
<name>A0ABZ1WDL1_9ACTN</name>
<dbReference type="EMBL" id="CP108482">
    <property type="protein sequence ID" value="WUS58943.1"/>
    <property type="molecule type" value="Genomic_DNA"/>
</dbReference>
<sequence>MIVTEWQARHGLTAAEHQAEFDRLAARGFRPLRVCGYELAGVRRFASIWAVQGGSAWQARHDLPAGDHRREAAPAPGGRGRERARTLTPPPSAAAGPGRGW</sequence>
<feature type="compositionally biased region" description="Basic and acidic residues" evidence="1">
    <location>
        <begin position="60"/>
        <end position="72"/>
    </location>
</feature>
<evidence type="ECO:0000313" key="2">
    <source>
        <dbReference type="EMBL" id="WUS58943.1"/>
    </source>
</evidence>
<proteinExistence type="predicted"/>
<protein>
    <submittedName>
        <fullName evidence="2">Uncharacterized protein</fullName>
    </submittedName>
</protein>
<dbReference type="Proteomes" id="UP001432014">
    <property type="component" value="Chromosome"/>
</dbReference>
<keyword evidence="3" id="KW-1185">Reference proteome</keyword>
<feature type="region of interest" description="Disordered" evidence="1">
    <location>
        <begin position="60"/>
        <end position="101"/>
    </location>
</feature>
<reference evidence="2 3" key="1">
    <citation type="submission" date="2022-10" db="EMBL/GenBank/DDBJ databases">
        <title>The complete genomes of actinobacterial strains from the NBC collection.</title>
        <authorList>
            <person name="Joergensen T.S."/>
            <person name="Alvarez Arevalo M."/>
            <person name="Sterndorff E.B."/>
            <person name="Faurdal D."/>
            <person name="Vuksanovic O."/>
            <person name="Mourched A.-S."/>
            <person name="Charusanti P."/>
            <person name="Shaw S."/>
            <person name="Blin K."/>
            <person name="Weber T."/>
        </authorList>
    </citation>
    <scope>NUCLEOTIDE SEQUENCE [LARGE SCALE GENOMIC DNA]</scope>
    <source>
        <strain evidence="2 3">NBC_01247</strain>
    </source>
</reference>
<evidence type="ECO:0000256" key="1">
    <source>
        <dbReference type="SAM" id="MobiDB-lite"/>
    </source>
</evidence>